<feature type="compositionally biased region" description="Polar residues" evidence="1">
    <location>
        <begin position="18"/>
        <end position="48"/>
    </location>
</feature>
<dbReference type="Proteomes" id="UP000765509">
    <property type="component" value="Unassembled WGS sequence"/>
</dbReference>
<comment type="caution">
    <text evidence="2">The sequence shown here is derived from an EMBL/GenBank/DDBJ whole genome shotgun (WGS) entry which is preliminary data.</text>
</comment>
<feature type="region of interest" description="Disordered" evidence="1">
    <location>
        <begin position="1"/>
        <end position="53"/>
    </location>
</feature>
<evidence type="ECO:0000313" key="3">
    <source>
        <dbReference type="Proteomes" id="UP000765509"/>
    </source>
</evidence>
<organism evidence="2 3">
    <name type="scientific">Austropuccinia psidii MF-1</name>
    <dbReference type="NCBI Taxonomy" id="1389203"/>
    <lineage>
        <taxon>Eukaryota</taxon>
        <taxon>Fungi</taxon>
        <taxon>Dikarya</taxon>
        <taxon>Basidiomycota</taxon>
        <taxon>Pucciniomycotina</taxon>
        <taxon>Pucciniomycetes</taxon>
        <taxon>Pucciniales</taxon>
        <taxon>Sphaerophragmiaceae</taxon>
        <taxon>Austropuccinia</taxon>
    </lineage>
</organism>
<accession>A0A9Q3BS61</accession>
<dbReference type="EMBL" id="AVOT02002474">
    <property type="protein sequence ID" value="MBW0470497.1"/>
    <property type="molecule type" value="Genomic_DNA"/>
</dbReference>
<evidence type="ECO:0000313" key="2">
    <source>
        <dbReference type="EMBL" id="MBW0470497.1"/>
    </source>
</evidence>
<sequence>MPKGKGKRENEILIPNKQWAQTATQRTRKSQSSASMQGTLESQGASQKTDQECSKQEYQGIDTIVDGRELREIIPMLPFSFQLNKNLKTEDWKDMYQVHQLHQLLKALFKWSMDNNRFNLASHWEELGSVFQKICLKEIPFKDFMVITKGWNTNMQFKLLEERESRIRENKATI</sequence>
<keyword evidence="3" id="KW-1185">Reference proteome</keyword>
<evidence type="ECO:0000256" key="1">
    <source>
        <dbReference type="SAM" id="MobiDB-lite"/>
    </source>
</evidence>
<dbReference type="AlphaFoldDB" id="A0A9Q3BS61"/>
<reference evidence="2" key="1">
    <citation type="submission" date="2021-03" db="EMBL/GenBank/DDBJ databases">
        <title>Draft genome sequence of rust myrtle Austropuccinia psidii MF-1, a brazilian biotype.</title>
        <authorList>
            <person name="Quecine M.C."/>
            <person name="Pachon D.M.R."/>
            <person name="Bonatelli M.L."/>
            <person name="Correr F.H."/>
            <person name="Franceschini L.M."/>
            <person name="Leite T.F."/>
            <person name="Margarido G.R.A."/>
            <person name="Almeida C.A."/>
            <person name="Ferrarezi J.A."/>
            <person name="Labate C.A."/>
        </authorList>
    </citation>
    <scope>NUCLEOTIDE SEQUENCE</scope>
    <source>
        <strain evidence="2">MF-1</strain>
    </source>
</reference>
<protein>
    <submittedName>
        <fullName evidence="2">Uncharacterized protein</fullName>
    </submittedName>
</protein>
<name>A0A9Q3BS61_9BASI</name>
<gene>
    <name evidence="2" type="ORF">O181_010212</name>
</gene>
<proteinExistence type="predicted"/>